<evidence type="ECO:0000313" key="1">
    <source>
        <dbReference type="EMBL" id="RUP52371.1"/>
    </source>
</evidence>
<reference evidence="1 2" key="1">
    <citation type="journal article" date="2018" name="New Phytol.">
        <title>Phylogenomics of Endogonaceae and evolution of mycorrhizas within Mucoromycota.</title>
        <authorList>
            <person name="Chang Y."/>
            <person name="Desiro A."/>
            <person name="Na H."/>
            <person name="Sandor L."/>
            <person name="Lipzen A."/>
            <person name="Clum A."/>
            <person name="Barry K."/>
            <person name="Grigoriev I.V."/>
            <person name="Martin F.M."/>
            <person name="Stajich J.E."/>
            <person name="Smith M.E."/>
            <person name="Bonito G."/>
            <person name="Spatafora J.W."/>
        </authorList>
    </citation>
    <scope>NUCLEOTIDE SEQUENCE [LARGE SCALE GENOMIC DNA]</scope>
    <source>
        <strain evidence="1 2">GMNB39</strain>
    </source>
</reference>
<evidence type="ECO:0000313" key="2">
    <source>
        <dbReference type="Proteomes" id="UP000268093"/>
    </source>
</evidence>
<dbReference type="Proteomes" id="UP000268093">
    <property type="component" value="Unassembled WGS sequence"/>
</dbReference>
<dbReference type="EMBL" id="RBNI01000044">
    <property type="protein sequence ID" value="RUP52371.1"/>
    <property type="molecule type" value="Genomic_DNA"/>
</dbReference>
<proteinExistence type="predicted"/>
<protein>
    <submittedName>
        <fullName evidence="1">Uncharacterized protein</fullName>
    </submittedName>
</protein>
<sequence>MYRNGHRKVRRNPQHLLLLDLHNRFREMRGTSIRQIVPIHACQHHVIQPPPSDGLSGVLWLVHVERLGVAVCLNGAEAAAAGALVAHEHDCCCSGLMLTTAPAVADVGASRLLADGMQAQPAKVLLDTREVLTHGNISLEPGREARLLAMFGCVVERVVCQSGRSVAVRRTPFANKLWRR</sequence>
<name>A0A433DNG9_9FUNG</name>
<comment type="caution">
    <text evidence="1">The sequence shown here is derived from an EMBL/GenBank/DDBJ whole genome shotgun (WGS) entry which is preliminary data.</text>
</comment>
<organism evidence="1 2">
    <name type="scientific">Jimgerdemannia flammicorona</name>
    <dbReference type="NCBI Taxonomy" id="994334"/>
    <lineage>
        <taxon>Eukaryota</taxon>
        <taxon>Fungi</taxon>
        <taxon>Fungi incertae sedis</taxon>
        <taxon>Mucoromycota</taxon>
        <taxon>Mucoromycotina</taxon>
        <taxon>Endogonomycetes</taxon>
        <taxon>Endogonales</taxon>
        <taxon>Endogonaceae</taxon>
        <taxon>Jimgerdemannia</taxon>
    </lineage>
</organism>
<keyword evidence="2" id="KW-1185">Reference proteome</keyword>
<accession>A0A433DNG9</accession>
<gene>
    <name evidence="1" type="ORF">BC936DRAFT_145612</name>
</gene>